<evidence type="ECO:0000256" key="2">
    <source>
        <dbReference type="SAM" id="Phobius"/>
    </source>
</evidence>
<keyword evidence="2" id="KW-1133">Transmembrane helix</keyword>
<sequence length="232" mass="26420">MSFLKVLLCVLLLASPVLSETSQPNCTGVKDFEDCRGDTNEFCPKDILCQCKNEKPFCRCDYYRIGWKEYWYMGPKCNHLWNTLTFILVATLPAAALVILVLVIFLTVYCSKAEKAGRQPKPAPSGAQQNPAFSPDTAADLEHGHHQPAGVRDGGTAQPPGLGESAQWDRNSKKKKREFEIKVSLAFDFQEQLREGETHHEGLSETNLHRRKQRTRDYFYRMFKQIFPFLAS</sequence>
<dbReference type="GeneTree" id="ENSGT00520000059318"/>
<reference evidence="4" key="3">
    <citation type="submission" date="2025-09" db="UniProtKB">
        <authorList>
            <consortium name="Ensembl"/>
        </authorList>
    </citation>
    <scope>IDENTIFICATION</scope>
</reference>
<reference evidence="4 5" key="1">
    <citation type="journal article" date="2012" name="Nature">
        <title>The genomic landscape of species divergence in Ficedula flycatchers.</title>
        <authorList>
            <person name="Ellegren H."/>
            <person name="Smeds L."/>
            <person name="Burri R."/>
            <person name="Olason P.I."/>
            <person name="Backstrom N."/>
            <person name="Kawakami T."/>
            <person name="Kunstner A."/>
            <person name="Makinen H."/>
            <person name="Nadachowska-Brzyska K."/>
            <person name="Qvarnstrom A."/>
            <person name="Uebbing S."/>
            <person name="Wolf J.B."/>
        </authorList>
    </citation>
    <scope>NUCLEOTIDE SEQUENCE [LARGE SCALE GENOMIC DNA]</scope>
</reference>
<protein>
    <submittedName>
        <fullName evidence="4">Uncharacterized protein</fullName>
    </submittedName>
</protein>
<dbReference type="Proteomes" id="UP000016665">
    <property type="component" value="Chromosome 4A"/>
</dbReference>
<reference evidence="4" key="2">
    <citation type="submission" date="2025-08" db="UniProtKB">
        <authorList>
            <consortium name="Ensembl"/>
        </authorList>
    </citation>
    <scope>IDENTIFICATION</scope>
</reference>
<keyword evidence="2" id="KW-0472">Membrane</keyword>
<keyword evidence="3" id="KW-0732">Signal</keyword>
<evidence type="ECO:0000256" key="3">
    <source>
        <dbReference type="SAM" id="SignalP"/>
    </source>
</evidence>
<keyword evidence="2" id="KW-0812">Transmembrane</keyword>
<proteinExistence type="predicted"/>
<feature type="signal peptide" evidence="3">
    <location>
        <begin position="1"/>
        <end position="19"/>
    </location>
</feature>
<dbReference type="AlphaFoldDB" id="A0A803V9S3"/>
<evidence type="ECO:0000313" key="5">
    <source>
        <dbReference type="Proteomes" id="UP000016665"/>
    </source>
</evidence>
<feature type="chain" id="PRO_5032918883" evidence="3">
    <location>
        <begin position="20"/>
        <end position="232"/>
    </location>
</feature>
<organism evidence="4 5">
    <name type="scientific">Ficedula albicollis</name>
    <name type="common">Collared flycatcher</name>
    <name type="synonym">Muscicapa albicollis</name>
    <dbReference type="NCBI Taxonomy" id="59894"/>
    <lineage>
        <taxon>Eukaryota</taxon>
        <taxon>Metazoa</taxon>
        <taxon>Chordata</taxon>
        <taxon>Craniata</taxon>
        <taxon>Vertebrata</taxon>
        <taxon>Euteleostomi</taxon>
        <taxon>Archelosauria</taxon>
        <taxon>Archosauria</taxon>
        <taxon>Dinosauria</taxon>
        <taxon>Saurischia</taxon>
        <taxon>Theropoda</taxon>
        <taxon>Coelurosauria</taxon>
        <taxon>Aves</taxon>
        <taxon>Neognathae</taxon>
        <taxon>Neoaves</taxon>
        <taxon>Telluraves</taxon>
        <taxon>Australaves</taxon>
        <taxon>Passeriformes</taxon>
        <taxon>Muscicapidae</taxon>
        <taxon>Ficedula</taxon>
    </lineage>
</organism>
<feature type="region of interest" description="Disordered" evidence="1">
    <location>
        <begin position="116"/>
        <end position="173"/>
    </location>
</feature>
<evidence type="ECO:0000256" key="1">
    <source>
        <dbReference type="SAM" id="MobiDB-lite"/>
    </source>
</evidence>
<evidence type="ECO:0000313" key="4">
    <source>
        <dbReference type="Ensembl" id="ENSFALP00000019479.1"/>
    </source>
</evidence>
<feature type="transmembrane region" description="Helical" evidence="2">
    <location>
        <begin position="80"/>
        <end position="109"/>
    </location>
</feature>
<dbReference type="Ensembl" id="ENSFALT00000030756.1">
    <property type="protein sequence ID" value="ENSFALP00000019479.1"/>
    <property type="gene ID" value="ENSFALG00000023605.1"/>
</dbReference>
<accession>A0A803V9S3</accession>
<keyword evidence="5" id="KW-1185">Reference proteome</keyword>
<name>A0A803V9S3_FICAL</name>